<dbReference type="AlphaFoldDB" id="A0A0C3SF51"/>
<accession>A0A0C3SF51</accession>
<dbReference type="Proteomes" id="UP000053257">
    <property type="component" value="Unassembled WGS sequence"/>
</dbReference>
<evidence type="ECO:0000313" key="1">
    <source>
        <dbReference type="EMBL" id="KIP11475.1"/>
    </source>
</evidence>
<evidence type="ECO:0000313" key="2">
    <source>
        <dbReference type="Proteomes" id="UP000053257"/>
    </source>
</evidence>
<keyword evidence="2" id="KW-1185">Reference proteome</keyword>
<reference evidence="1 2" key="1">
    <citation type="journal article" date="2014" name="PLoS Genet.">
        <title>Analysis of the Phlebiopsis gigantea genome, transcriptome and secretome provides insight into its pioneer colonization strategies of wood.</title>
        <authorList>
            <person name="Hori C."/>
            <person name="Ishida T."/>
            <person name="Igarashi K."/>
            <person name="Samejima M."/>
            <person name="Suzuki H."/>
            <person name="Master E."/>
            <person name="Ferreira P."/>
            <person name="Ruiz-Duenas F.J."/>
            <person name="Held B."/>
            <person name="Canessa P."/>
            <person name="Larrondo L.F."/>
            <person name="Schmoll M."/>
            <person name="Druzhinina I.S."/>
            <person name="Kubicek C.P."/>
            <person name="Gaskell J.A."/>
            <person name="Kersten P."/>
            <person name="St John F."/>
            <person name="Glasner J."/>
            <person name="Sabat G."/>
            <person name="Splinter BonDurant S."/>
            <person name="Syed K."/>
            <person name="Yadav J."/>
            <person name="Mgbeahuruike A.C."/>
            <person name="Kovalchuk A."/>
            <person name="Asiegbu F.O."/>
            <person name="Lackner G."/>
            <person name="Hoffmeister D."/>
            <person name="Rencoret J."/>
            <person name="Gutierrez A."/>
            <person name="Sun H."/>
            <person name="Lindquist E."/>
            <person name="Barry K."/>
            <person name="Riley R."/>
            <person name="Grigoriev I.V."/>
            <person name="Henrissat B."/>
            <person name="Kues U."/>
            <person name="Berka R.M."/>
            <person name="Martinez A.T."/>
            <person name="Covert S.F."/>
            <person name="Blanchette R.A."/>
            <person name="Cullen D."/>
        </authorList>
    </citation>
    <scope>NUCLEOTIDE SEQUENCE [LARGE SCALE GENOMIC DNA]</scope>
    <source>
        <strain evidence="1 2">11061_1 CR5-6</strain>
    </source>
</reference>
<proteinExistence type="predicted"/>
<dbReference type="HOGENOM" id="CLU_141768_0_0_1"/>
<dbReference type="OrthoDB" id="3349961at2759"/>
<organism evidence="1 2">
    <name type="scientific">Phlebiopsis gigantea (strain 11061_1 CR5-6)</name>
    <name type="common">White-rot fungus</name>
    <name type="synonym">Peniophora gigantea</name>
    <dbReference type="NCBI Taxonomy" id="745531"/>
    <lineage>
        <taxon>Eukaryota</taxon>
        <taxon>Fungi</taxon>
        <taxon>Dikarya</taxon>
        <taxon>Basidiomycota</taxon>
        <taxon>Agaricomycotina</taxon>
        <taxon>Agaricomycetes</taxon>
        <taxon>Polyporales</taxon>
        <taxon>Phanerochaetaceae</taxon>
        <taxon>Phlebiopsis</taxon>
    </lineage>
</organism>
<dbReference type="EMBL" id="KN840446">
    <property type="protein sequence ID" value="KIP11475.1"/>
    <property type="molecule type" value="Genomic_DNA"/>
</dbReference>
<sequence>MLFDKTLRRHEEPWEVVDIRDVSPVPVRDEGEEMDIIRVHNTNITYKFIHDLQNADEVRKAVQYARARLIQDAIRLDYNVLLSEGWHCTLLRKGRRHRVEVVYSGRPARALGKVFHLSQPPFMGVLDHCEYHFRNHRVPPRRKLFRSFSLASMRRAQSCISPA</sequence>
<gene>
    <name evidence="1" type="ORF">PHLGIDRAFT_18009</name>
</gene>
<name>A0A0C3SF51_PHLG1</name>
<protein>
    <submittedName>
        <fullName evidence="1">Uncharacterized protein</fullName>
    </submittedName>
</protein>